<evidence type="ECO:0000313" key="2">
    <source>
        <dbReference type="EnsemblPlants" id="MELO3C035304.2.1"/>
    </source>
</evidence>
<feature type="region of interest" description="Disordered" evidence="1">
    <location>
        <begin position="27"/>
        <end position="49"/>
    </location>
</feature>
<reference evidence="2" key="1">
    <citation type="submission" date="2023-03" db="UniProtKB">
        <authorList>
            <consortium name="EnsemblPlants"/>
        </authorList>
    </citation>
    <scope>IDENTIFICATION</scope>
</reference>
<organism evidence="2">
    <name type="scientific">Cucumis melo</name>
    <name type="common">Muskmelon</name>
    <dbReference type="NCBI Taxonomy" id="3656"/>
    <lineage>
        <taxon>Eukaryota</taxon>
        <taxon>Viridiplantae</taxon>
        <taxon>Streptophyta</taxon>
        <taxon>Embryophyta</taxon>
        <taxon>Tracheophyta</taxon>
        <taxon>Spermatophyta</taxon>
        <taxon>Magnoliopsida</taxon>
        <taxon>eudicotyledons</taxon>
        <taxon>Gunneridae</taxon>
        <taxon>Pentapetalae</taxon>
        <taxon>rosids</taxon>
        <taxon>fabids</taxon>
        <taxon>Cucurbitales</taxon>
        <taxon>Cucurbitaceae</taxon>
        <taxon>Benincaseae</taxon>
        <taxon>Cucumis</taxon>
    </lineage>
</organism>
<accession>A0A9I9EL05</accession>
<dbReference type="Gramene" id="MELO3C035304.2.1">
    <property type="protein sequence ID" value="MELO3C035304.2.1"/>
    <property type="gene ID" value="MELO3C035304.2"/>
</dbReference>
<sequence>MELKRGKQPEGSVPPWRIYFAVALRPTSSSSRNRSGHHHPSAKLFGQPPSSVARHACVLQHHPTTTQPQSDLGFHAHSTINPHTPLLLLHMPLLNHFQPRTNV</sequence>
<name>A0A9I9EL05_CUCME</name>
<dbReference type="EnsemblPlants" id="MELO3C035304.2.1">
    <property type="protein sequence ID" value="MELO3C035304.2.1"/>
    <property type="gene ID" value="MELO3C035304.2"/>
</dbReference>
<proteinExistence type="predicted"/>
<protein>
    <submittedName>
        <fullName evidence="2">Uncharacterized protein</fullName>
    </submittedName>
</protein>
<dbReference type="AlphaFoldDB" id="A0A9I9EL05"/>
<evidence type="ECO:0000256" key="1">
    <source>
        <dbReference type="SAM" id="MobiDB-lite"/>
    </source>
</evidence>